<evidence type="ECO:0000313" key="1">
    <source>
        <dbReference type="EMBL" id="ODN02582.1"/>
    </source>
</evidence>
<sequence length="121" mass="14600">MRMGECRGRRDHNLTMKSFPKRREFSEKCDISFWREKKGKSEMGKKEKKYEEVLNREKNREARCLVTYTTRQEKKRLLLNTKSCQEIRYMIVTTDFGVTLLFVPWPQTTSHSTIMKLMKII</sequence>
<proteinExistence type="predicted"/>
<accession>A0A1D2NBF5</accession>
<dbReference type="AlphaFoldDB" id="A0A1D2NBF5"/>
<keyword evidence="2" id="KW-1185">Reference proteome</keyword>
<dbReference type="EMBL" id="LJIJ01000105">
    <property type="protein sequence ID" value="ODN02582.1"/>
    <property type="molecule type" value="Genomic_DNA"/>
</dbReference>
<dbReference type="Proteomes" id="UP000094527">
    <property type="component" value="Unassembled WGS sequence"/>
</dbReference>
<evidence type="ECO:0000313" key="2">
    <source>
        <dbReference type="Proteomes" id="UP000094527"/>
    </source>
</evidence>
<reference evidence="1 2" key="1">
    <citation type="journal article" date="2016" name="Genome Biol. Evol.">
        <title>Gene Family Evolution Reflects Adaptation to Soil Environmental Stressors in the Genome of the Collembolan Orchesella cincta.</title>
        <authorList>
            <person name="Faddeeva-Vakhrusheva A."/>
            <person name="Derks M.F."/>
            <person name="Anvar S.Y."/>
            <person name="Agamennone V."/>
            <person name="Suring W."/>
            <person name="Smit S."/>
            <person name="van Straalen N.M."/>
            <person name="Roelofs D."/>
        </authorList>
    </citation>
    <scope>NUCLEOTIDE SEQUENCE [LARGE SCALE GENOMIC DNA]</scope>
    <source>
        <tissue evidence="1">Mixed pool</tissue>
    </source>
</reference>
<name>A0A1D2NBF5_ORCCI</name>
<gene>
    <name evidence="1" type="ORF">Ocin01_04090</name>
</gene>
<protein>
    <submittedName>
        <fullName evidence="1">Uncharacterized protein</fullName>
    </submittedName>
</protein>
<organism evidence="1 2">
    <name type="scientific">Orchesella cincta</name>
    <name type="common">Springtail</name>
    <name type="synonym">Podura cincta</name>
    <dbReference type="NCBI Taxonomy" id="48709"/>
    <lineage>
        <taxon>Eukaryota</taxon>
        <taxon>Metazoa</taxon>
        <taxon>Ecdysozoa</taxon>
        <taxon>Arthropoda</taxon>
        <taxon>Hexapoda</taxon>
        <taxon>Collembola</taxon>
        <taxon>Entomobryomorpha</taxon>
        <taxon>Entomobryoidea</taxon>
        <taxon>Orchesellidae</taxon>
        <taxon>Orchesellinae</taxon>
        <taxon>Orchesella</taxon>
    </lineage>
</organism>
<comment type="caution">
    <text evidence="1">The sequence shown here is derived from an EMBL/GenBank/DDBJ whole genome shotgun (WGS) entry which is preliminary data.</text>
</comment>